<feature type="transmembrane region" description="Helical" evidence="1">
    <location>
        <begin position="12"/>
        <end position="34"/>
    </location>
</feature>
<reference evidence="3" key="1">
    <citation type="journal article" date="2024" name="Int. J. Syst. Evol. Microbiol.">
        <title>Brooklawnia propionicigenes sp. nov., a facultatively anaerobic, propionate-producing bacterium isolated from a methanogenic reactor treating waste from cattle farms.</title>
        <authorList>
            <person name="Akita Y."/>
            <person name="Ueki A."/>
            <person name="Tonouchi A."/>
            <person name="Sugawara Y."/>
            <person name="Honma S."/>
            <person name="Kaku N."/>
            <person name="Ueki K."/>
        </authorList>
    </citation>
    <scope>NUCLEOTIDE SEQUENCE</scope>
    <source>
        <strain evidence="3">SH051</strain>
    </source>
</reference>
<dbReference type="InterPro" id="IPR028087">
    <property type="entry name" value="Tad_N"/>
</dbReference>
<dbReference type="EMBL" id="AP028056">
    <property type="protein sequence ID" value="BEH00829.1"/>
    <property type="molecule type" value="Genomic_DNA"/>
</dbReference>
<sequence length="139" mass="13977">MPAKNPGRGQRGFSVSVLVCLLIPILLVCIGLAVDGAAKAAADRRAEAVAAQAARAGLDAAAPALVSGMTSEAGAGQIAVRAAEQVIASHPDMEGMAVVGGEVTLQVTTSTTVRTTFLSLAGIDELPGRGSAIVELRMR</sequence>
<dbReference type="AlphaFoldDB" id="A0AAN0KBV9"/>
<keyword evidence="4" id="KW-1185">Reference proteome</keyword>
<evidence type="ECO:0000256" key="1">
    <source>
        <dbReference type="SAM" id="Phobius"/>
    </source>
</evidence>
<evidence type="ECO:0000313" key="3">
    <source>
        <dbReference type="EMBL" id="BEH00829.1"/>
    </source>
</evidence>
<organism evidence="3 4">
    <name type="scientific">Brooklawnia propionicigenes</name>
    <dbReference type="NCBI Taxonomy" id="3041175"/>
    <lineage>
        <taxon>Bacteria</taxon>
        <taxon>Bacillati</taxon>
        <taxon>Actinomycetota</taxon>
        <taxon>Actinomycetes</taxon>
        <taxon>Propionibacteriales</taxon>
        <taxon>Propionibacteriaceae</taxon>
        <taxon>Brooklawnia</taxon>
    </lineage>
</organism>
<name>A0AAN0KBV9_9ACTN</name>
<dbReference type="Proteomes" id="UP001431656">
    <property type="component" value="Chromosome"/>
</dbReference>
<proteinExistence type="predicted"/>
<accession>A0AAN0KBV9</accession>
<protein>
    <recommendedName>
        <fullName evidence="2">Putative Flp pilus-assembly TadG-like N-terminal domain-containing protein</fullName>
    </recommendedName>
</protein>
<keyword evidence="1" id="KW-0812">Transmembrane</keyword>
<evidence type="ECO:0000259" key="2">
    <source>
        <dbReference type="Pfam" id="PF13400"/>
    </source>
</evidence>
<dbReference type="Pfam" id="PF13400">
    <property type="entry name" value="Tad"/>
    <property type="match status" value="1"/>
</dbReference>
<dbReference type="RefSeq" id="WP_286266550.1">
    <property type="nucleotide sequence ID" value="NZ_AP028056.1"/>
</dbReference>
<evidence type="ECO:0000313" key="4">
    <source>
        <dbReference type="Proteomes" id="UP001431656"/>
    </source>
</evidence>
<keyword evidence="1" id="KW-1133">Transmembrane helix</keyword>
<gene>
    <name evidence="3" type="ORF">brsh051_01100</name>
</gene>
<dbReference type="KEGG" id="broo:brsh051_01100"/>
<keyword evidence="1" id="KW-0472">Membrane</keyword>
<feature type="domain" description="Putative Flp pilus-assembly TadG-like N-terminal" evidence="2">
    <location>
        <begin position="14"/>
        <end position="57"/>
    </location>
</feature>